<keyword evidence="3" id="KW-1185">Reference proteome</keyword>
<gene>
    <name evidence="2" type="ORF">HKW67_07025</name>
</gene>
<evidence type="ECO:0000313" key="2">
    <source>
        <dbReference type="EMBL" id="QJR35272.1"/>
    </source>
</evidence>
<dbReference type="Pfam" id="PF07715">
    <property type="entry name" value="Plug"/>
    <property type="match status" value="1"/>
</dbReference>
<proteinExistence type="predicted"/>
<dbReference type="InterPro" id="IPR008969">
    <property type="entry name" value="CarboxyPept-like_regulatory"/>
</dbReference>
<reference evidence="2 3" key="1">
    <citation type="submission" date="2020-05" db="EMBL/GenBank/DDBJ databases">
        <title>Complete genome sequence of Gemmatimonas greenlandica TET16.</title>
        <authorList>
            <person name="Zeng Y."/>
        </authorList>
    </citation>
    <scope>NUCLEOTIDE SEQUENCE [LARGE SCALE GENOMIC DNA]</scope>
    <source>
        <strain evidence="2 3">TET16</strain>
    </source>
</reference>
<evidence type="ECO:0000259" key="1">
    <source>
        <dbReference type="Pfam" id="PF07715"/>
    </source>
</evidence>
<organism evidence="2 3">
    <name type="scientific">Gemmatimonas groenlandica</name>
    <dbReference type="NCBI Taxonomy" id="2732249"/>
    <lineage>
        <taxon>Bacteria</taxon>
        <taxon>Pseudomonadati</taxon>
        <taxon>Gemmatimonadota</taxon>
        <taxon>Gemmatimonadia</taxon>
        <taxon>Gemmatimonadales</taxon>
        <taxon>Gemmatimonadaceae</taxon>
        <taxon>Gemmatimonas</taxon>
    </lineage>
</organism>
<dbReference type="SUPFAM" id="SSF49464">
    <property type="entry name" value="Carboxypeptidase regulatory domain-like"/>
    <property type="match status" value="1"/>
</dbReference>
<dbReference type="Proteomes" id="UP000500938">
    <property type="component" value="Chromosome"/>
</dbReference>
<dbReference type="SUPFAM" id="SSF56935">
    <property type="entry name" value="Porins"/>
    <property type="match status" value="1"/>
</dbReference>
<feature type="domain" description="TonB-dependent receptor plug" evidence="1">
    <location>
        <begin position="145"/>
        <end position="240"/>
    </location>
</feature>
<dbReference type="EMBL" id="CP053085">
    <property type="protein sequence ID" value="QJR35272.1"/>
    <property type="molecule type" value="Genomic_DNA"/>
</dbReference>
<accession>A0A6M4IR04</accession>
<dbReference type="InterPro" id="IPR012910">
    <property type="entry name" value="Plug_dom"/>
</dbReference>
<dbReference type="InterPro" id="IPR037066">
    <property type="entry name" value="Plug_dom_sf"/>
</dbReference>
<dbReference type="KEGG" id="ggr:HKW67_07025"/>
<keyword evidence="2" id="KW-0675">Receptor</keyword>
<sequence length="262" mass="28700">MTALGAQQRTTVLDRAAQERERAAAAARRLAGAQSVIDGVVTDTLLRPLVSADISVVGTSARVVTGENGRFRMLQVPPGQYLIVVRRIGFAPTSGIIDVRDNDTLRLTYSLTRSNSLLDTLRIRERRVGMRMLGFEKRRLIGQGQFITQDELDRRGSREASDYLRNTRSVEVSRITDQQFAGTVALSRREGGSLTGAGSGACPMQILLDGIVLPRFFNLDLLPPPRQIAGIEIYSGPATTPPEFSGPDRRCGVIAVWTRDGY</sequence>
<evidence type="ECO:0000313" key="3">
    <source>
        <dbReference type="Proteomes" id="UP000500938"/>
    </source>
</evidence>
<dbReference type="AlphaFoldDB" id="A0A6M4IR04"/>
<dbReference type="Pfam" id="PF13620">
    <property type="entry name" value="CarboxypepD_reg"/>
    <property type="match status" value="1"/>
</dbReference>
<name>A0A6M4IR04_9BACT</name>
<protein>
    <submittedName>
        <fullName evidence="2">TonB-dependent receptor plug domain-containing protein</fullName>
    </submittedName>
</protein>
<dbReference type="Gene3D" id="2.170.130.10">
    <property type="entry name" value="TonB-dependent receptor, plug domain"/>
    <property type="match status" value="1"/>
</dbReference>
<dbReference type="Gene3D" id="2.60.40.1120">
    <property type="entry name" value="Carboxypeptidase-like, regulatory domain"/>
    <property type="match status" value="1"/>
</dbReference>